<protein>
    <submittedName>
        <fullName evidence="7">4-amino-4-deoxychorismate lyase</fullName>
    </submittedName>
</protein>
<dbReference type="Pfam" id="PF01063">
    <property type="entry name" value="Aminotran_4"/>
    <property type="match status" value="1"/>
</dbReference>
<evidence type="ECO:0000313" key="8">
    <source>
        <dbReference type="Proteomes" id="UP000269198"/>
    </source>
</evidence>
<dbReference type="EMBL" id="RJMB01000026">
    <property type="protein sequence ID" value="RNL82126.1"/>
    <property type="molecule type" value="Genomic_DNA"/>
</dbReference>
<proteinExistence type="inferred from homology"/>
<comment type="cofactor">
    <cofactor evidence="1 5">
        <name>pyridoxal 5'-phosphate</name>
        <dbReference type="ChEBI" id="CHEBI:597326"/>
    </cofactor>
</comment>
<evidence type="ECO:0000256" key="5">
    <source>
        <dbReference type="RuleBase" id="RU004516"/>
    </source>
</evidence>
<dbReference type="InterPro" id="IPR050571">
    <property type="entry name" value="Class-IV_PLP-Dep_Aminotrnsfr"/>
</dbReference>
<dbReference type="CDD" id="cd00449">
    <property type="entry name" value="PLPDE_IV"/>
    <property type="match status" value="1"/>
</dbReference>
<dbReference type="InterPro" id="IPR018300">
    <property type="entry name" value="Aminotrans_IV_CS"/>
</dbReference>
<dbReference type="InterPro" id="IPR043132">
    <property type="entry name" value="BCAT-like_C"/>
</dbReference>
<evidence type="ECO:0000313" key="7">
    <source>
        <dbReference type="EMBL" id="RNL82126.1"/>
    </source>
</evidence>
<name>A0A3N0E2S6_9ACTN</name>
<evidence type="ECO:0000256" key="3">
    <source>
        <dbReference type="ARBA" id="ARBA00022898"/>
    </source>
</evidence>
<dbReference type="Gene3D" id="3.30.470.10">
    <property type="match status" value="1"/>
</dbReference>
<feature type="region of interest" description="Disordered" evidence="6">
    <location>
        <begin position="253"/>
        <end position="280"/>
    </location>
</feature>
<dbReference type="PANTHER" id="PTHR42743">
    <property type="entry name" value="AMINO-ACID AMINOTRANSFERASE"/>
    <property type="match status" value="1"/>
</dbReference>
<dbReference type="GO" id="GO:0016829">
    <property type="term" value="F:lyase activity"/>
    <property type="evidence" value="ECO:0007669"/>
    <property type="project" value="UniProtKB-KW"/>
</dbReference>
<dbReference type="InterPro" id="IPR001544">
    <property type="entry name" value="Aminotrans_IV"/>
</dbReference>
<dbReference type="Gene3D" id="3.20.10.10">
    <property type="entry name" value="D-amino Acid Aminotransferase, subunit A, domain 2"/>
    <property type="match status" value="1"/>
</dbReference>
<dbReference type="GO" id="GO:0005829">
    <property type="term" value="C:cytosol"/>
    <property type="evidence" value="ECO:0007669"/>
    <property type="project" value="TreeGrafter"/>
</dbReference>
<dbReference type="InterPro" id="IPR036038">
    <property type="entry name" value="Aminotransferase-like"/>
</dbReference>
<sequence>MRVWIAGAGHGDGRLLDVGEARVPALDHGLTVGDGVFETVKAVGGETFALSRHLNRLARSARALGLAEPDLDLLRDGVRRALEANPDAEPGRVRITVTAGVGPLGSERDAGEQTHVVAVGPLPPAAPHVDVAVMPWTRNENGGLTGVKSTSYAENVRSLAHAAERGAGEAIFANTARNLCEGTGSNIFVVLDGRLVTPPLSAGPLAGITRELVLEWAGGEESDVPMSLLPEVSEAFLTSTGRDVQPIRAIDGRSLPAAPGPVTRKAAEVFTQRSAADLDP</sequence>
<keyword evidence="3 5" id="KW-0663">Pyridoxal phosphate</keyword>
<dbReference type="RefSeq" id="WP_123203038.1">
    <property type="nucleotide sequence ID" value="NZ_RJMB01000026.1"/>
</dbReference>
<dbReference type="GO" id="GO:0046394">
    <property type="term" value="P:carboxylic acid biosynthetic process"/>
    <property type="evidence" value="ECO:0007669"/>
    <property type="project" value="UniProtKB-ARBA"/>
</dbReference>
<accession>A0A3N0E2S6</accession>
<evidence type="ECO:0000256" key="4">
    <source>
        <dbReference type="RuleBase" id="RU004106"/>
    </source>
</evidence>
<reference evidence="7 8" key="1">
    <citation type="submission" date="2018-11" db="EMBL/GenBank/DDBJ databases">
        <title>The genome draft of YIM 96095.</title>
        <authorList>
            <person name="Tang S.-K."/>
            <person name="Chunyu W.-X."/>
            <person name="Feng Y.-Z."/>
        </authorList>
    </citation>
    <scope>NUCLEOTIDE SEQUENCE [LARGE SCALE GENOMIC DNA]</scope>
    <source>
        <strain evidence="7 8">YIM 96095</strain>
    </source>
</reference>
<dbReference type="AlphaFoldDB" id="A0A3N0E2S6"/>
<dbReference type="PROSITE" id="PS00770">
    <property type="entry name" value="AA_TRANSFER_CLASS_4"/>
    <property type="match status" value="1"/>
</dbReference>
<organism evidence="7 8">
    <name type="scientific">Halostreptopolyspora alba</name>
    <dbReference type="NCBI Taxonomy" id="2487137"/>
    <lineage>
        <taxon>Bacteria</taxon>
        <taxon>Bacillati</taxon>
        <taxon>Actinomycetota</taxon>
        <taxon>Actinomycetes</taxon>
        <taxon>Streptosporangiales</taxon>
        <taxon>Nocardiopsidaceae</taxon>
        <taxon>Halostreptopolyspora</taxon>
    </lineage>
</organism>
<evidence type="ECO:0000256" key="2">
    <source>
        <dbReference type="ARBA" id="ARBA00009320"/>
    </source>
</evidence>
<comment type="caution">
    <text evidence="7">The sequence shown here is derived from an EMBL/GenBank/DDBJ whole genome shotgun (WGS) entry which is preliminary data.</text>
</comment>
<evidence type="ECO:0000256" key="6">
    <source>
        <dbReference type="SAM" id="MobiDB-lite"/>
    </source>
</evidence>
<keyword evidence="7" id="KW-0456">Lyase</keyword>
<keyword evidence="8" id="KW-1185">Reference proteome</keyword>
<dbReference type="OrthoDB" id="9805628at2"/>
<dbReference type="Proteomes" id="UP000269198">
    <property type="component" value="Unassembled WGS sequence"/>
</dbReference>
<dbReference type="SUPFAM" id="SSF56752">
    <property type="entry name" value="D-aminoacid aminotransferase-like PLP-dependent enzymes"/>
    <property type="match status" value="1"/>
</dbReference>
<evidence type="ECO:0000256" key="1">
    <source>
        <dbReference type="ARBA" id="ARBA00001933"/>
    </source>
</evidence>
<dbReference type="PANTHER" id="PTHR42743:SF11">
    <property type="entry name" value="AMINODEOXYCHORISMATE LYASE"/>
    <property type="match status" value="1"/>
</dbReference>
<gene>
    <name evidence="7" type="ORF">EFW17_20400</name>
</gene>
<comment type="similarity">
    <text evidence="2 4">Belongs to the class-IV pyridoxal-phosphate-dependent aminotransferase family.</text>
</comment>
<dbReference type="InterPro" id="IPR043131">
    <property type="entry name" value="BCAT-like_N"/>
</dbReference>